<dbReference type="OrthoDB" id="2126698at2759"/>
<reference evidence="10 11" key="1">
    <citation type="journal article" date="2012" name="Genome Biol.">
        <title>The genome of the polar eukaryotic microalga coccomyxa subellipsoidea reveals traits of cold adaptation.</title>
        <authorList>
            <person name="Blanc G."/>
            <person name="Agarkova I."/>
            <person name="Grimwood J."/>
            <person name="Kuo A."/>
            <person name="Brueggeman A."/>
            <person name="Dunigan D."/>
            <person name="Gurnon J."/>
            <person name="Ladunga I."/>
            <person name="Lindquist E."/>
            <person name="Lucas S."/>
            <person name="Pangilinan J."/>
            <person name="Proschold T."/>
            <person name="Salamov A."/>
            <person name="Schmutz J."/>
            <person name="Weeks D."/>
            <person name="Yamada T."/>
            <person name="Claverie J.M."/>
            <person name="Grigoriev I."/>
            <person name="Van Etten J."/>
            <person name="Lomsadze A."/>
            <person name="Borodovsky M."/>
        </authorList>
    </citation>
    <scope>NUCLEOTIDE SEQUENCE [LARGE SCALE GENOMIC DNA]</scope>
    <source>
        <strain evidence="10 11">C-169</strain>
    </source>
</reference>
<dbReference type="AlphaFoldDB" id="I0YRL6"/>
<dbReference type="eggNOG" id="KOG1347">
    <property type="taxonomic scope" value="Eukaryota"/>
</dbReference>
<evidence type="ECO:0000256" key="8">
    <source>
        <dbReference type="RuleBase" id="RU004914"/>
    </source>
</evidence>
<keyword evidence="6 8" id="KW-1133">Transmembrane helix</keyword>
<proteinExistence type="inferred from homology"/>
<keyword evidence="3" id="KW-0813">Transport</keyword>
<feature type="transmembrane region" description="Helical" evidence="8">
    <location>
        <begin position="294"/>
        <end position="314"/>
    </location>
</feature>
<dbReference type="InterPro" id="IPR048279">
    <property type="entry name" value="MdtK-like"/>
</dbReference>
<feature type="transmembrane region" description="Helical" evidence="8">
    <location>
        <begin position="435"/>
        <end position="455"/>
    </location>
</feature>
<keyword evidence="11" id="KW-1185">Reference proteome</keyword>
<dbReference type="PANTHER" id="PTHR42893">
    <property type="entry name" value="PROTEIN DETOXIFICATION 44, CHLOROPLASTIC-RELATED"/>
    <property type="match status" value="1"/>
</dbReference>
<sequence length="499" mass="51933">MQLQYQRTGSSPTVINNSRSIPNNTGRQFLGQITSAQLRHRSQLRALEKADEGEVAEALPAPDGVDAEILRLLIPATLAVFLDPAMALIDTVIVGRLGMHQLGAVGLSNMVFFFVTVFFSFLLVVTTPRVADALAMNNRREASKATIHNLWIAGAIGAGLSAFLWFNAPRLIGGFNPTAAVAALAVRHLRIRSLACPAALLLFVANGAFRGARDTKTPLAAGVAQNFVNLSLDLVLVLALGVGVAGAATAATAAQYTGAAVMLYMMTRKDLLVPADMGSLPPPKQWADTLKPGIPFAFCIAAVVTALLTATNLATALGPVALAAHTIVKQIVDFAMAIFGTFSTVAQSLVATCLGKGDKAEAQRYVKRLLQMGVSVGCVTATAIFLGRNVLPQLFSPDPTVIAAAATALPVVAASMPLAPCALSLEGTVLGASQITWVGGRTVLSAAVALGFFSLVGSQGWGLPGVWAGMVLLVICNALLDAWLLLSKHSPIAIKEAAL</sequence>
<dbReference type="CDD" id="cd13136">
    <property type="entry name" value="MATE_DinF_like"/>
    <property type="match status" value="1"/>
</dbReference>
<dbReference type="GO" id="GO:0042910">
    <property type="term" value="F:xenobiotic transmembrane transporter activity"/>
    <property type="evidence" value="ECO:0007669"/>
    <property type="project" value="InterPro"/>
</dbReference>
<dbReference type="KEGG" id="csl:COCSUDRAFT_56955"/>
<dbReference type="PIRSF" id="PIRSF006603">
    <property type="entry name" value="DinF"/>
    <property type="match status" value="1"/>
</dbReference>
<evidence type="ECO:0000256" key="9">
    <source>
        <dbReference type="SAM" id="MobiDB-lite"/>
    </source>
</evidence>
<comment type="similarity">
    <text evidence="2 8">Belongs to the multi antimicrobial extrusion (MATE) (TC 2.A.66.1) family.</text>
</comment>
<evidence type="ECO:0000256" key="4">
    <source>
        <dbReference type="ARBA" id="ARBA00022475"/>
    </source>
</evidence>
<evidence type="ECO:0000313" key="11">
    <source>
        <dbReference type="Proteomes" id="UP000007264"/>
    </source>
</evidence>
<feature type="transmembrane region" description="Helical" evidence="8">
    <location>
        <begin position="369"/>
        <end position="388"/>
    </location>
</feature>
<dbReference type="InterPro" id="IPR044644">
    <property type="entry name" value="DinF-like"/>
</dbReference>
<keyword evidence="4" id="KW-1003">Cell membrane</keyword>
<name>I0YRL6_COCSC</name>
<evidence type="ECO:0000256" key="5">
    <source>
        <dbReference type="ARBA" id="ARBA00022692"/>
    </source>
</evidence>
<organism evidence="10 11">
    <name type="scientific">Coccomyxa subellipsoidea (strain C-169)</name>
    <name type="common">Green microalga</name>
    <dbReference type="NCBI Taxonomy" id="574566"/>
    <lineage>
        <taxon>Eukaryota</taxon>
        <taxon>Viridiplantae</taxon>
        <taxon>Chlorophyta</taxon>
        <taxon>core chlorophytes</taxon>
        <taxon>Trebouxiophyceae</taxon>
        <taxon>Trebouxiophyceae incertae sedis</taxon>
        <taxon>Coccomyxaceae</taxon>
        <taxon>Coccomyxa</taxon>
        <taxon>Coccomyxa subellipsoidea</taxon>
    </lineage>
</organism>
<dbReference type="InterPro" id="IPR002528">
    <property type="entry name" value="MATE_fam"/>
</dbReference>
<dbReference type="STRING" id="574566.I0YRL6"/>
<feature type="transmembrane region" description="Helical" evidence="8">
    <location>
        <begin position="400"/>
        <end position="423"/>
    </location>
</feature>
<evidence type="ECO:0000256" key="2">
    <source>
        <dbReference type="ARBA" id="ARBA00010199"/>
    </source>
</evidence>
<feature type="transmembrane region" description="Helical" evidence="8">
    <location>
        <begin position="334"/>
        <end position="357"/>
    </location>
</feature>
<comment type="subcellular location">
    <subcellularLocation>
        <location evidence="1">Cell membrane</location>
        <topology evidence="1">Multi-pass membrane protein</topology>
    </subcellularLocation>
</comment>
<evidence type="ECO:0000256" key="7">
    <source>
        <dbReference type="ARBA" id="ARBA00023136"/>
    </source>
</evidence>
<dbReference type="GO" id="GO:0005886">
    <property type="term" value="C:plasma membrane"/>
    <property type="evidence" value="ECO:0007669"/>
    <property type="project" value="UniProtKB-SubCell"/>
</dbReference>
<dbReference type="GeneID" id="17039017"/>
<keyword evidence="7 8" id="KW-0472">Membrane</keyword>
<dbReference type="Proteomes" id="UP000007264">
    <property type="component" value="Unassembled WGS sequence"/>
</dbReference>
<comment type="caution">
    <text evidence="10">The sequence shown here is derived from an EMBL/GenBank/DDBJ whole genome shotgun (WGS) entry which is preliminary data.</text>
</comment>
<feature type="region of interest" description="Disordered" evidence="9">
    <location>
        <begin position="1"/>
        <end position="23"/>
    </location>
</feature>
<gene>
    <name evidence="10" type="ORF">COCSUDRAFT_56955</name>
</gene>
<accession>I0YRL6</accession>
<protein>
    <recommendedName>
        <fullName evidence="8">Protein DETOXIFICATION</fullName>
    </recommendedName>
    <alternativeName>
        <fullName evidence="8">Multidrug and toxic compound extrusion protein</fullName>
    </alternativeName>
</protein>
<dbReference type="Pfam" id="PF01554">
    <property type="entry name" value="MatE"/>
    <property type="match status" value="2"/>
</dbReference>
<evidence type="ECO:0000256" key="6">
    <source>
        <dbReference type="ARBA" id="ARBA00022989"/>
    </source>
</evidence>
<evidence type="ECO:0000313" key="10">
    <source>
        <dbReference type="EMBL" id="EIE21035.1"/>
    </source>
</evidence>
<dbReference type="PANTHER" id="PTHR42893:SF46">
    <property type="entry name" value="PROTEIN DETOXIFICATION 44, CHLOROPLASTIC"/>
    <property type="match status" value="1"/>
</dbReference>
<dbReference type="EMBL" id="AGSI01000013">
    <property type="protein sequence ID" value="EIE21035.1"/>
    <property type="molecule type" value="Genomic_DNA"/>
</dbReference>
<dbReference type="RefSeq" id="XP_005645579.1">
    <property type="nucleotide sequence ID" value="XM_005645522.1"/>
</dbReference>
<feature type="transmembrane region" description="Helical" evidence="8">
    <location>
        <begin position="234"/>
        <end position="264"/>
    </location>
</feature>
<dbReference type="GO" id="GO:0015297">
    <property type="term" value="F:antiporter activity"/>
    <property type="evidence" value="ECO:0007669"/>
    <property type="project" value="InterPro"/>
</dbReference>
<feature type="transmembrane region" description="Helical" evidence="8">
    <location>
        <begin position="110"/>
        <end position="130"/>
    </location>
</feature>
<evidence type="ECO:0000256" key="3">
    <source>
        <dbReference type="ARBA" id="ARBA00022448"/>
    </source>
</evidence>
<keyword evidence="5 8" id="KW-0812">Transmembrane</keyword>
<feature type="transmembrane region" description="Helical" evidence="8">
    <location>
        <begin position="69"/>
        <end position="89"/>
    </location>
</feature>
<dbReference type="NCBIfam" id="TIGR00797">
    <property type="entry name" value="matE"/>
    <property type="match status" value="1"/>
</dbReference>
<evidence type="ECO:0000256" key="1">
    <source>
        <dbReference type="ARBA" id="ARBA00004651"/>
    </source>
</evidence>
<feature type="transmembrane region" description="Helical" evidence="8">
    <location>
        <begin position="467"/>
        <end position="486"/>
    </location>
</feature>
<feature type="transmembrane region" description="Helical" evidence="8">
    <location>
        <begin position="150"/>
        <end position="168"/>
    </location>
</feature>